<comment type="similarity">
    <text evidence="3">Belongs to the methyltransferase superfamily. ETFBKMT family.</text>
</comment>
<dbReference type="Pfam" id="PF06325">
    <property type="entry name" value="PrmA"/>
    <property type="match status" value="1"/>
</dbReference>
<keyword evidence="7" id="KW-1185">Reference proteome</keyword>
<keyword evidence="2" id="KW-0808">Transferase</keyword>
<dbReference type="InterPro" id="IPR029063">
    <property type="entry name" value="SAM-dependent_MTases_sf"/>
</dbReference>
<dbReference type="PANTHER" id="PTHR43648">
    <property type="entry name" value="ELECTRON TRANSFER FLAVOPROTEIN BETA SUBUNIT LYSINE METHYLTRANSFERASE"/>
    <property type="match status" value="1"/>
</dbReference>
<dbReference type="OrthoDB" id="194386at2759"/>
<proteinExistence type="inferred from homology"/>
<dbReference type="SUPFAM" id="SSF53335">
    <property type="entry name" value="S-adenosyl-L-methionine-dependent methyltransferases"/>
    <property type="match status" value="1"/>
</dbReference>
<dbReference type="Proteomes" id="UP001165065">
    <property type="component" value="Unassembled WGS sequence"/>
</dbReference>
<reference evidence="7" key="1">
    <citation type="journal article" date="2023" name="Commun. Biol.">
        <title>Genome analysis of Parmales, the sister group of diatoms, reveals the evolutionary specialization of diatoms from phago-mixotrophs to photoautotrophs.</title>
        <authorList>
            <person name="Ban H."/>
            <person name="Sato S."/>
            <person name="Yoshikawa S."/>
            <person name="Yamada K."/>
            <person name="Nakamura Y."/>
            <person name="Ichinomiya M."/>
            <person name="Sato N."/>
            <person name="Blanc-Mathieu R."/>
            <person name="Endo H."/>
            <person name="Kuwata A."/>
            <person name="Ogata H."/>
        </authorList>
    </citation>
    <scope>NUCLEOTIDE SEQUENCE [LARGE SCALE GENOMIC DNA]</scope>
</reference>
<gene>
    <name evidence="6" type="ORF">TrCOL_g751</name>
</gene>
<dbReference type="GO" id="GO:0016279">
    <property type="term" value="F:protein-lysine N-methyltransferase activity"/>
    <property type="evidence" value="ECO:0007669"/>
    <property type="project" value="TreeGrafter"/>
</dbReference>
<evidence type="ECO:0000256" key="2">
    <source>
        <dbReference type="ARBA" id="ARBA00022679"/>
    </source>
</evidence>
<dbReference type="GO" id="GO:0005759">
    <property type="term" value="C:mitochondrial matrix"/>
    <property type="evidence" value="ECO:0007669"/>
    <property type="project" value="TreeGrafter"/>
</dbReference>
<dbReference type="PANTHER" id="PTHR43648:SF1">
    <property type="entry name" value="ELECTRON TRANSFER FLAVOPROTEIN BETA SUBUNIT LYSINE METHYLTRANSFERASE"/>
    <property type="match status" value="1"/>
</dbReference>
<evidence type="ECO:0000313" key="6">
    <source>
        <dbReference type="EMBL" id="GMI44325.1"/>
    </source>
</evidence>
<dbReference type="AlphaFoldDB" id="A0A9W7GI50"/>
<evidence type="ECO:0000256" key="4">
    <source>
        <dbReference type="ARBA" id="ARBA00041867"/>
    </source>
</evidence>
<evidence type="ECO:0000313" key="7">
    <source>
        <dbReference type="Proteomes" id="UP001165065"/>
    </source>
</evidence>
<dbReference type="GO" id="GO:0032259">
    <property type="term" value="P:methylation"/>
    <property type="evidence" value="ECO:0007669"/>
    <property type="project" value="UniProtKB-KW"/>
</dbReference>
<evidence type="ECO:0000256" key="1">
    <source>
        <dbReference type="ARBA" id="ARBA00022603"/>
    </source>
</evidence>
<organism evidence="6 7">
    <name type="scientific">Triparma columacea</name>
    <dbReference type="NCBI Taxonomy" id="722753"/>
    <lineage>
        <taxon>Eukaryota</taxon>
        <taxon>Sar</taxon>
        <taxon>Stramenopiles</taxon>
        <taxon>Ochrophyta</taxon>
        <taxon>Bolidophyceae</taxon>
        <taxon>Parmales</taxon>
        <taxon>Triparmaceae</taxon>
        <taxon>Triparma</taxon>
    </lineage>
</organism>
<protein>
    <recommendedName>
        <fullName evidence="5">ETFB lysine methyltransferase</fullName>
    </recommendedName>
    <alternativeName>
        <fullName evidence="4">Protein N-lysine methyltransferase METTL20</fullName>
    </alternativeName>
</protein>
<dbReference type="EMBL" id="BRYA01001477">
    <property type="protein sequence ID" value="GMI44325.1"/>
    <property type="molecule type" value="Genomic_DNA"/>
</dbReference>
<keyword evidence="1" id="KW-0489">Methyltransferase</keyword>
<name>A0A9W7GI50_9STRA</name>
<sequence>MIGNLDEERISNDRRLQKLLVDPFWGYLWPGSYALHKHVQQHGDSTIKGRNVLDFASGCGLSAITASRLGPVEVLANDIDDFAIAAVEVNSALNGVEPGRIGLTAENLCANGTVVKELFKDPSLPLTILCGDVFYDTDFAAVVMEWLAKQDGAEIYVGDPGRHALPRSGELEEVAEYDLPPLLRDTNNGMTSVKCFRYRSV</sequence>
<evidence type="ECO:0000256" key="3">
    <source>
        <dbReference type="ARBA" id="ARBA00037932"/>
    </source>
</evidence>
<accession>A0A9W7GI50</accession>
<dbReference type="InterPro" id="IPR050078">
    <property type="entry name" value="Ribosomal_L11_MeTrfase_PrmA"/>
</dbReference>
<evidence type="ECO:0000256" key="5">
    <source>
        <dbReference type="ARBA" id="ARBA00042266"/>
    </source>
</evidence>
<comment type="caution">
    <text evidence="6">The sequence shown here is derived from an EMBL/GenBank/DDBJ whole genome shotgun (WGS) entry which is preliminary data.</text>
</comment>
<dbReference type="Gene3D" id="3.40.50.150">
    <property type="entry name" value="Vaccinia Virus protein VP39"/>
    <property type="match status" value="1"/>
</dbReference>